<evidence type="ECO:0000256" key="1">
    <source>
        <dbReference type="ARBA" id="ARBA00004123"/>
    </source>
</evidence>
<evidence type="ECO:0000256" key="3">
    <source>
        <dbReference type="ARBA" id="ARBA00023125"/>
    </source>
</evidence>
<evidence type="ECO:0000313" key="9">
    <source>
        <dbReference type="Proteomes" id="UP000002051"/>
    </source>
</evidence>
<organism evidence="7 9">
    <name type="scientific">Medicago truncatula</name>
    <name type="common">Barrel medic</name>
    <name type="synonym">Medicago tribuloides</name>
    <dbReference type="NCBI Taxonomy" id="3880"/>
    <lineage>
        <taxon>Eukaryota</taxon>
        <taxon>Viridiplantae</taxon>
        <taxon>Streptophyta</taxon>
        <taxon>Embryophyta</taxon>
        <taxon>Tracheophyta</taxon>
        <taxon>Spermatophyta</taxon>
        <taxon>Magnoliopsida</taxon>
        <taxon>eudicotyledons</taxon>
        <taxon>Gunneridae</taxon>
        <taxon>Pentapetalae</taxon>
        <taxon>rosids</taxon>
        <taxon>fabids</taxon>
        <taxon>Fabales</taxon>
        <taxon>Fabaceae</taxon>
        <taxon>Papilionoideae</taxon>
        <taxon>50 kb inversion clade</taxon>
        <taxon>NPAAA clade</taxon>
        <taxon>Hologalegina</taxon>
        <taxon>IRL clade</taxon>
        <taxon>Trifolieae</taxon>
        <taxon>Medicago</taxon>
    </lineage>
</organism>
<keyword evidence="2" id="KW-0805">Transcription regulation</keyword>
<evidence type="ECO:0000256" key="5">
    <source>
        <dbReference type="ARBA" id="ARBA00023242"/>
    </source>
</evidence>
<sequence>MKSTVTATMKEIYYCVLRKRPRGRFAAEIRHPWKKTRVWLVAYDMAKQSGTCL</sequence>
<dbReference type="EnsemblPlants" id="AES88132">
    <property type="protein sequence ID" value="AES88132"/>
    <property type="gene ID" value="MTR_4g048240"/>
</dbReference>
<evidence type="ECO:0000313" key="7">
    <source>
        <dbReference type="EMBL" id="AES88132.1"/>
    </source>
</evidence>
<reference evidence="7 9" key="2">
    <citation type="journal article" date="2014" name="BMC Genomics">
        <title>An improved genome release (version Mt4.0) for the model legume Medicago truncatula.</title>
        <authorList>
            <person name="Tang H."/>
            <person name="Krishnakumar V."/>
            <person name="Bidwell S."/>
            <person name="Rosen B."/>
            <person name="Chan A."/>
            <person name="Zhou S."/>
            <person name="Gentzbittel L."/>
            <person name="Childs K.L."/>
            <person name="Yandell M."/>
            <person name="Gundlach H."/>
            <person name="Mayer K.F."/>
            <person name="Schwartz D.C."/>
            <person name="Town C.D."/>
        </authorList>
    </citation>
    <scope>GENOME REANNOTATION</scope>
    <source>
        <strain evidence="8 9">cv. Jemalong A17</strain>
    </source>
</reference>
<dbReference type="PROSITE" id="PS51032">
    <property type="entry name" value="AP2_ERF"/>
    <property type="match status" value="1"/>
</dbReference>
<comment type="subcellular location">
    <subcellularLocation>
        <location evidence="1">Nucleus</location>
    </subcellularLocation>
</comment>
<keyword evidence="4" id="KW-0804">Transcription</keyword>
<keyword evidence="3" id="KW-0238">DNA-binding</keyword>
<reference evidence="8" key="3">
    <citation type="submission" date="2015-04" db="UniProtKB">
        <authorList>
            <consortium name="EnsemblPlants"/>
        </authorList>
    </citation>
    <scope>IDENTIFICATION</scope>
    <source>
        <strain evidence="8">cv. Jemalong A17</strain>
    </source>
</reference>
<proteinExistence type="predicted"/>
<feature type="domain" description="AP2/ERF" evidence="6">
    <location>
        <begin position="12"/>
        <end position="53"/>
    </location>
</feature>
<dbReference type="PaxDb" id="3880-AES88132"/>
<dbReference type="PANTHER" id="PTHR31677">
    <property type="entry name" value="AP2 DOMAIN CLASS TRANSCRIPTION FACTOR"/>
    <property type="match status" value="1"/>
</dbReference>
<dbReference type="GO" id="GO:0003677">
    <property type="term" value="F:DNA binding"/>
    <property type="evidence" value="ECO:0007669"/>
    <property type="project" value="UniProtKB-KW"/>
</dbReference>
<name>G7JDK0_MEDTR</name>
<evidence type="ECO:0000313" key="8">
    <source>
        <dbReference type="EnsemblPlants" id="AES88132"/>
    </source>
</evidence>
<evidence type="ECO:0000256" key="2">
    <source>
        <dbReference type="ARBA" id="ARBA00023015"/>
    </source>
</evidence>
<dbReference type="Gene3D" id="3.30.730.10">
    <property type="entry name" value="AP2/ERF domain"/>
    <property type="match status" value="1"/>
</dbReference>
<reference evidence="7 9" key="1">
    <citation type="journal article" date="2011" name="Nature">
        <title>The Medicago genome provides insight into the evolution of rhizobial symbioses.</title>
        <authorList>
            <person name="Young N.D."/>
            <person name="Debelle F."/>
            <person name="Oldroyd G.E."/>
            <person name="Geurts R."/>
            <person name="Cannon S.B."/>
            <person name="Udvardi M.K."/>
            <person name="Benedito V.A."/>
            <person name="Mayer K.F."/>
            <person name="Gouzy J."/>
            <person name="Schoof H."/>
            <person name="Van de Peer Y."/>
            <person name="Proost S."/>
            <person name="Cook D.R."/>
            <person name="Meyers B.C."/>
            <person name="Spannagl M."/>
            <person name="Cheung F."/>
            <person name="De Mita S."/>
            <person name="Krishnakumar V."/>
            <person name="Gundlach H."/>
            <person name="Zhou S."/>
            <person name="Mudge J."/>
            <person name="Bharti A.K."/>
            <person name="Murray J.D."/>
            <person name="Naoumkina M.A."/>
            <person name="Rosen B."/>
            <person name="Silverstein K.A."/>
            <person name="Tang H."/>
            <person name="Rombauts S."/>
            <person name="Zhao P.X."/>
            <person name="Zhou P."/>
            <person name="Barbe V."/>
            <person name="Bardou P."/>
            <person name="Bechner M."/>
            <person name="Bellec A."/>
            <person name="Berger A."/>
            <person name="Berges H."/>
            <person name="Bidwell S."/>
            <person name="Bisseling T."/>
            <person name="Choisne N."/>
            <person name="Couloux A."/>
            <person name="Denny R."/>
            <person name="Deshpande S."/>
            <person name="Dai X."/>
            <person name="Doyle J.J."/>
            <person name="Dudez A.M."/>
            <person name="Farmer A.D."/>
            <person name="Fouteau S."/>
            <person name="Franken C."/>
            <person name="Gibelin C."/>
            <person name="Gish J."/>
            <person name="Goldstein S."/>
            <person name="Gonzalez A.J."/>
            <person name="Green P.J."/>
            <person name="Hallab A."/>
            <person name="Hartog M."/>
            <person name="Hua A."/>
            <person name="Humphray S.J."/>
            <person name="Jeong D.H."/>
            <person name="Jing Y."/>
            <person name="Jocker A."/>
            <person name="Kenton S.M."/>
            <person name="Kim D.J."/>
            <person name="Klee K."/>
            <person name="Lai H."/>
            <person name="Lang C."/>
            <person name="Lin S."/>
            <person name="Macmil S.L."/>
            <person name="Magdelenat G."/>
            <person name="Matthews L."/>
            <person name="McCorrison J."/>
            <person name="Monaghan E.L."/>
            <person name="Mun J.H."/>
            <person name="Najar F.Z."/>
            <person name="Nicholson C."/>
            <person name="Noirot C."/>
            <person name="O'Bleness M."/>
            <person name="Paule C.R."/>
            <person name="Poulain J."/>
            <person name="Prion F."/>
            <person name="Qin B."/>
            <person name="Qu C."/>
            <person name="Retzel E.F."/>
            <person name="Riddle C."/>
            <person name="Sallet E."/>
            <person name="Samain S."/>
            <person name="Samson N."/>
            <person name="Sanders I."/>
            <person name="Saurat O."/>
            <person name="Scarpelli C."/>
            <person name="Schiex T."/>
            <person name="Segurens B."/>
            <person name="Severin A.J."/>
            <person name="Sherrier D.J."/>
            <person name="Shi R."/>
            <person name="Sims S."/>
            <person name="Singer S.R."/>
            <person name="Sinharoy S."/>
            <person name="Sterck L."/>
            <person name="Viollet A."/>
            <person name="Wang B.B."/>
            <person name="Wang K."/>
            <person name="Wang M."/>
            <person name="Wang X."/>
            <person name="Warfsmann J."/>
            <person name="Weissenbach J."/>
            <person name="White D.D."/>
            <person name="White J.D."/>
            <person name="Wiley G.B."/>
            <person name="Wincker P."/>
            <person name="Xing Y."/>
            <person name="Yang L."/>
            <person name="Yao Z."/>
            <person name="Ying F."/>
            <person name="Zhai J."/>
            <person name="Zhou L."/>
            <person name="Zuber A."/>
            <person name="Denarie J."/>
            <person name="Dixon R.A."/>
            <person name="May G.D."/>
            <person name="Schwartz D.C."/>
            <person name="Rogers J."/>
            <person name="Quetier F."/>
            <person name="Town C.D."/>
            <person name="Roe B.A."/>
        </authorList>
    </citation>
    <scope>NUCLEOTIDE SEQUENCE [LARGE SCALE GENOMIC DNA]</scope>
    <source>
        <strain evidence="7">A17</strain>
        <strain evidence="8 9">cv. Jemalong A17</strain>
    </source>
</reference>
<dbReference type="EMBL" id="CM001220">
    <property type="protein sequence ID" value="AES88132.1"/>
    <property type="molecule type" value="Genomic_DNA"/>
</dbReference>
<dbReference type="InterPro" id="IPR036955">
    <property type="entry name" value="AP2/ERF_dom_sf"/>
</dbReference>
<dbReference type="InterPro" id="IPR001471">
    <property type="entry name" value="AP2/ERF_dom"/>
</dbReference>
<keyword evidence="5" id="KW-0539">Nucleus</keyword>
<evidence type="ECO:0000256" key="4">
    <source>
        <dbReference type="ARBA" id="ARBA00023163"/>
    </source>
</evidence>
<keyword evidence="9" id="KW-1185">Reference proteome</keyword>
<dbReference type="GO" id="GO:0005634">
    <property type="term" value="C:nucleus"/>
    <property type="evidence" value="ECO:0007669"/>
    <property type="project" value="UniProtKB-SubCell"/>
</dbReference>
<dbReference type="Proteomes" id="UP000002051">
    <property type="component" value="Chromosome 4"/>
</dbReference>
<dbReference type="STRING" id="3880.G7JDK0"/>
<accession>G7JDK0</accession>
<evidence type="ECO:0000259" key="6">
    <source>
        <dbReference type="PROSITE" id="PS51032"/>
    </source>
</evidence>
<dbReference type="HOGENOM" id="CLU_3071705_0_0_1"/>
<protein>
    <submittedName>
        <fullName evidence="7">Ethylene-responsive transcription factor, putative</fullName>
    </submittedName>
</protein>
<dbReference type="PANTHER" id="PTHR31677:SF231">
    <property type="entry name" value="ETHYLENE-RESPONSIVE TRANSCRIPTION FACTOR 4"/>
    <property type="match status" value="1"/>
</dbReference>
<dbReference type="AlphaFoldDB" id="G7JDK0"/>
<gene>
    <name evidence="7" type="ordered locus">MTR_4g048240</name>
</gene>
<dbReference type="GO" id="GO:0003700">
    <property type="term" value="F:DNA-binding transcription factor activity"/>
    <property type="evidence" value="ECO:0007669"/>
    <property type="project" value="InterPro"/>
</dbReference>